<dbReference type="Proteomes" id="UP000679213">
    <property type="component" value="Chromosome I"/>
</dbReference>
<sequence length="188" mass="22674">MDIELLLFLFFFPCFLIVIFIFSPDGILDLFLYIKYKKAKKDWHYITSTKLGMYIGRWIFMLIMIFILLSISFYLLININHPDTKMVILSVVFMSIFTIFDVFNPTSGNVEFYKEGVIVYFEIFNFLKPFLNYYLPLPWKFFKGYKVKSKNKRKYIILIPKSKLFFNIYIIDNDNVEEIIKNYLNPIQ</sequence>
<evidence type="ECO:0008006" key="4">
    <source>
        <dbReference type="Google" id="ProtNLM"/>
    </source>
</evidence>
<dbReference type="AlphaFoldDB" id="A0A8D6PSY4"/>
<feature type="transmembrane region" description="Helical" evidence="1">
    <location>
        <begin position="55"/>
        <end position="75"/>
    </location>
</feature>
<organism evidence="2 3">
    <name type="scientific">Methanocaldococcus lauensis</name>
    <dbReference type="NCBI Taxonomy" id="2546128"/>
    <lineage>
        <taxon>Archaea</taxon>
        <taxon>Methanobacteriati</taxon>
        <taxon>Methanobacteriota</taxon>
        <taxon>Methanomada group</taxon>
        <taxon>Methanococci</taxon>
        <taxon>Methanococcales</taxon>
        <taxon>Methanocaldococcaceae</taxon>
        <taxon>Methanocaldococcus</taxon>
    </lineage>
</organism>
<evidence type="ECO:0000313" key="2">
    <source>
        <dbReference type="EMBL" id="CAB3287937.1"/>
    </source>
</evidence>
<proteinExistence type="predicted"/>
<dbReference type="GeneID" id="65883277"/>
<dbReference type="EMBL" id="LR792632">
    <property type="protein sequence ID" value="CAB3287937.1"/>
    <property type="molecule type" value="Genomic_DNA"/>
</dbReference>
<keyword evidence="1" id="KW-0472">Membrane</keyword>
<accession>A0A8D6PSY4</accession>
<dbReference type="KEGG" id="mesg:MLAUSG7_0465"/>
<dbReference type="RefSeq" id="WP_214400357.1">
    <property type="nucleotide sequence ID" value="NZ_LR792632.1"/>
</dbReference>
<protein>
    <recommendedName>
        <fullName evidence="4">DUF5673 domain-containing protein</fullName>
    </recommendedName>
</protein>
<feature type="transmembrane region" description="Helical" evidence="1">
    <location>
        <begin position="6"/>
        <end position="34"/>
    </location>
</feature>
<reference evidence="2 3" key="1">
    <citation type="submission" date="2020-04" db="EMBL/GenBank/DDBJ databases">
        <authorList>
            <consortium name="Genoscope - CEA"/>
            <person name="William W."/>
        </authorList>
    </citation>
    <scope>NUCLEOTIDE SEQUENCE [LARGE SCALE GENOMIC DNA]</scope>
    <source>
        <strain evidence="2 3">SG7</strain>
    </source>
</reference>
<feature type="transmembrane region" description="Helical" evidence="1">
    <location>
        <begin position="87"/>
        <end position="104"/>
    </location>
</feature>
<evidence type="ECO:0000256" key="1">
    <source>
        <dbReference type="SAM" id="Phobius"/>
    </source>
</evidence>
<keyword evidence="1" id="KW-0812">Transmembrane</keyword>
<evidence type="ECO:0000313" key="3">
    <source>
        <dbReference type="Proteomes" id="UP000679213"/>
    </source>
</evidence>
<keyword evidence="3" id="KW-1185">Reference proteome</keyword>
<gene>
    <name evidence="2" type="ORF">MLAUSG7_0465</name>
</gene>
<name>A0A8D6PSY4_9EURY</name>
<keyword evidence="1" id="KW-1133">Transmembrane helix</keyword>